<keyword evidence="6 7" id="KW-0472">Membrane</keyword>
<evidence type="ECO:0000256" key="4">
    <source>
        <dbReference type="ARBA" id="ARBA00022847"/>
    </source>
</evidence>
<dbReference type="GO" id="GO:0016020">
    <property type="term" value="C:membrane"/>
    <property type="evidence" value="ECO:0007669"/>
    <property type="project" value="UniProtKB-SubCell"/>
</dbReference>
<accession>A0A6L3NFH8</accession>
<dbReference type="PROSITE" id="PS00713">
    <property type="entry name" value="NA_DICARBOXYL_SYMP_1"/>
    <property type="match status" value="1"/>
</dbReference>
<dbReference type="Proteomes" id="UP000473571">
    <property type="component" value="Unassembled WGS sequence"/>
</dbReference>
<dbReference type="InterPro" id="IPR036458">
    <property type="entry name" value="Na:dicarbo_symporter_sf"/>
</dbReference>
<evidence type="ECO:0000256" key="6">
    <source>
        <dbReference type="ARBA" id="ARBA00023136"/>
    </source>
</evidence>
<dbReference type="InterPro" id="IPR018107">
    <property type="entry name" value="Na-dicarboxylate_symporter_CS"/>
</dbReference>
<dbReference type="EMBL" id="VZOL01000319">
    <property type="protein sequence ID" value="KAB0663204.1"/>
    <property type="molecule type" value="Genomic_DNA"/>
</dbReference>
<comment type="caution">
    <text evidence="8">The sequence shown here is derived from an EMBL/GenBank/DDBJ whole genome shotgun (WGS) entry which is preliminary data.</text>
</comment>
<keyword evidence="2" id="KW-0813">Transport</keyword>
<evidence type="ECO:0000256" key="7">
    <source>
        <dbReference type="SAM" id="Phobius"/>
    </source>
</evidence>
<proteinExistence type="predicted"/>
<evidence type="ECO:0000256" key="3">
    <source>
        <dbReference type="ARBA" id="ARBA00022692"/>
    </source>
</evidence>
<evidence type="ECO:0000256" key="5">
    <source>
        <dbReference type="ARBA" id="ARBA00022989"/>
    </source>
</evidence>
<keyword evidence="3 7" id="KW-0812">Transmembrane</keyword>
<protein>
    <submittedName>
        <fullName evidence="8">Cation:dicarboxylase symporter family transporter</fullName>
    </submittedName>
</protein>
<feature type="non-terminal residue" evidence="8">
    <location>
        <position position="60"/>
    </location>
</feature>
<name>A0A6L3NFH8_9BURK</name>
<dbReference type="SUPFAM" id="SSF118215">
    <property type="entry name" value="Proton glutamate symport protein"/>
    <property type="match status" value="1"/>
</dbReference>
<comment type="subcellular location">
    <subcellularLocation>
        <location evidence="1">Membrane</location>
        <topology evidence="1">Multi-pass membrane protein</topology>
    </subcellularLocation>
</comment>
<dbReference type="GO" id="GO:0015293">
    <property type="term" value="F:symporter activity"/>
    <property type="evidence" value="ECO:0007669"/>
    <property type="project" value="UniProtKB-KW"/>
</dbReference>
<feature type="transmembrane region" description="Helical" evidence="7">
    <location>
        <begin position="33"/>
        <end position="53"/>
    </location>
</feature>
<evidence type="ECO:0000256" key="2">
    <source>
        <dbReference type="ARBA" id="ARBA00022448"/>
    </source>
</evidence>
<organism evidence="8 9">
    <name type="scientific">Burkholderia territorii</name>
    <dbReference type="NCBI Taxonomy" id="1503055"/>
    <lineage>
        <taxon>Bacteria</taxon>
        <taxon>Pseudomonadati</taxon>
        <taxon>Pseudomonadota</taxon>
        <taxon>Betaproteobacteria</taxon>
        <taxon>Burkholderiales</taxon>
        <taxon>Burkholderiaceae</taxon>
        <taxon>Burkholderia</taxon>
        <taxon>Burkholderia cepacia complex</taxon>
    </lineage>
</organism>
<reference evidence="8 9" key="1">
    <citation type="submission" date="2019-09" db="EMBL/GenBank/DDBJ databases">
        <title>Draft genome sequences of 48 bacterial type strains from the CCUG.</title>
        <authorList>
            <person name="Tunovic T."/>
            <person name="Pineiro-Iglesias B."/>
            <person name="Unosson C."/>
            <person name="Inganas E."/>
            <person name="Ohlen M."/>
            <person name="Cardew S."/>
            <person name="Jensie-Markopoulos S."/>
            <person name="Salva-Serra F."/>
            <person name="Jaen-Luchoro D."/>
            <person name="Karlsson R."/>
            <person name="Svensson-Stadler L."/>
            <person name="Chun J."/>
            <person name="Moore E."/>
        </authorList>
    </citation>
    <scope>NUCLEOTIDE SEQUENCE [LARGE SCALE GENOMIC DNA]</scope>
    <source>
        <strain evidence="8 9">CCUG 65687</strain>
    </source>
</reference>
<dbReference type="InterPro" id="IPR001991">
    <property type="entry name" value="Na-dicarboxylate_symporter"/>
</dbReference>
<dbReference type="GO" id="GO:0046942">
    <property type="term" value="P:carboxylic acid transport"/>
    <property type="evidence" value="ECO:0007669"/>
    <property type="project" value="UniProtKB-ARBA"/>
</dbReference>
<dbReference type="Gene3D" id="1.10.3860.10">
    <property type="entry name" value="Sodium:dicarboxylate symporter"/>
    <property type="match status" value="1"/>
</dbReference>
<keyword evidence="5 7" id="KW-1133">Transmembrane helix</keyword>
<gene>
    <name evidence="8" type="ORF">F7R13_20580</name>
</gene>
<dbReference type="AlphaFoldDB" id="A0A6L3NFH8"/>
<keyword evidence="4" id="KW-0769">Symport</keyword>
<dbReference type="Pfam" id="PF00375">
    <property type="entry name" value="SDF"/>
    <property type="match status" value="1"/>
</dbReference>
<evidence type="ECO:0000256" key="1">
    <source>
        <dbReference type="ARBA" id="ARBA00004141"/>
    </source>
</evidence>
<evidence type="ECO:0000313" key="8">
    <source>
        <dbReference type="EMBL" id="KAB0663204.1"/>
    </source>
</evidence>
<sequence length="60" mass="6438">MSRIVSPAWRTCPDPADTLATDMKPLGDGFIKLIKMVIGPIIFCTVVTGIAGMEDMKKVG</sequence>
<evidence type="ECO:0000313" key="9">
    <source>
        <dbReference type="Proteomes" id="UP000473571"/>
    </source>
</evidence>